<evidence type="ECO:0000256" key="1">
    <source>
        <dbReference type="ARBA" id="ARBA00023002"/>
    </source>
</evidence>
<dbReference type="InterPro" id="IPR002563">
    <property type="entry name" value="Flavin_Rdtase-like_dom"/>
</dbReference>
<dbReference type="InterPro" id="IPR012349">
    <property type="entry name" value="Split_barrel_FMN-bd"/>
</dbReference>
<dbReference type="GO" id="GO:0006208">
    <property type="term" value="P:pyrimidine nucleobase catabolic process"/>
    <property type="evidence" value="ECO:0007669"/>
    <property type="project" value="TreeGrafter"/>
</dbReference>
<dbReference type="SUPFAM" id="SSF50475">
    <property type="entry name" value="FMN-binding split barrel"/>
    <property type="match status" value="1"/>
</dbReference>
<reference evidence="3" key="2">
    <citation type="submission" date="2020-09" db="EMBL/GenBank/DDBJ databases">
        <authorList>
            <person name="Sun Q."/>
            <person name="Ohkuma M."/>
        </authorList>
    </citation>
    <scope>NUCLEOTIDE SEQUENCE</scope>
    <source>
        <strain evidence="3">JCM 4790</strain>
    </source>
</reference>
<feature type="domain" description="Flavin reductase like" evidence="2">
    <location>
        <begin position="12"/>
        <end position="154"/>
    </location>
</feature>
<dbReference type="InterPro" id="IPR050268">
    <property type="entry name" value="NADH-dep_flavin_reductase"/>
</dbReference>
<dbReference type="EMBL" id="BMVU01000003">
    <property type="protein sequence ID" value="GGX60520.1"/>
    <property type="molecule type" value="Genomic_DNA"/>
</dbReference>
<evidence type="ECO:0000313" key="3">
    <source>
        <dbReference type="EMBL" id="GGX60520.1"/>
    </source>
</evidence>
<keyword evidence="4" id="KW-1185">Reference proteome</keyword>
<proteinExistence type="predicted"/>
<evidence type="ECO:0000259" key="2">
    <source>
        <dbReference type="SMART" id="SM00903"/>
    </source>
</evidence>
<dbReference type="Pfam" id="PF01613">
    <property type="entry name" value="Flavin_Reduct"/>
    <property type="match status" value="1"/>
</dbReference>
<reference evidence="3" key="1">
    <citation type="journal article" date="2014" name="Int. J. Syst. Evol. Microbiol.">
        <title>Complete genome sequence of Corynebacterium casei LMG S-19264T (=DSM 44701T), isolated from a smear-ripened cheese.</title>
        <authorList>
            <consortium name="US DOE Joint Genome Institute (JGI-PGF)"/>
            <person name="Walter F."/>
            <person name="Albersmeier A."/>
            <person name="Kalinowski J."/>
            <person name="Ruckert C."/>
        </authorList>
    </citation>
    <scope>NUCLEOTIDE SEQUENCE</scope>
    <source>
        <strain evidence="3">JCM 4790</strain>
    </source>
</reference>
<dbReference type="Gene3D" id="2.30.110.10">
    <property type="entry name" value="Electron Transport, Fmn-binding Protein, Chain A"/>
    <property type="match status" value="1"/>
</dbReference>
<dbReference type="PANTHER" id="PTHR30466:SF1">
    <property type="entry name" value="FMN REDUCTASE (NADH) RUTF"/>
    <property type="match status" value="1"/>
</dbReference>
<sequence length="166" mass="17631">MAVDPATFRRALSHVPTSISVVAAFGARDRPYGVTVGSLCSLSLAPPLVLFCLGHRGTAHRVVTAAHRFGVHVLTADQQPLARRFAAPGEDRTAGLVRGERHGVPMVPDALASLVCSRYAVVPAGDHSVVIGLVERADVGEGSPLLYYDRSYRTLFAPDAHPSLRA</sequence>
<gene>
    <name evidence="3" type="ORF">GCM10010358_13850</name>
</gene>
<dbReference type="AlphaFoldDB" id="A0A918KF48"/>
<accession>A0A918KF48</accession>
<protein>
    <submittedName>
        <fullName evidence="3">Flavin reductase</fullName>
    </submittedName>
</protein>
<keyword evidence="1" id="KW-0560">Oxidoreductase</keyword>
<dbReference type="SMART" id="SM00903">
    <property type="entry name" value="Flavin_Reduct"/>
    <property type="match status" value="1"/>
</dbReference>
<comment type="caution">
    <text evidence="3">The sequence shown here is derived from an EMBL/GenBank/DDBJ whole genome shotgun (WGS) entry which is preliminary data.</text>
</comment>
<evidence type="ECO:0000313" key="4">
    <source>
        <dbReference type="Proteomes" id="UP000619244"/>
    </source>
</evidence>
<dbReference type="PANTHER" id="PTHR30466">
    <property type="entry name" value="FLAVIN REDUCTASE"/>
    <property type="match status" value="1"/>
</dbReference>
<dbReference type="GO" id="GO:0042602">
    <property type="term" value="F:riboflavin reductase (NADPH) activity"/>
    <property type="evidence" value="ECO:0007669"/>
    <property type="project" value="TreeGrafter"/>
</dbReference>
<name>A0A918KF48_9ACTN</name>
<dbReference type="RefSeq" id="WP_190189250.1">
    <property type="nucleotide sequence ID" value="NZ_BMVU01000003.1"/>
</dbReference>
<organism evidence="3 4">
    <name type="scientific">Streptomyces minutiscleroticus</name>
    <dbReference type="NCBI Taxonomy" id="68238"/>
    <lineage>
        <taxon>Bacteria</taxon>
        <taxon>Bacillati</taxon>
        <taxon>Actinomycetota</taxon>
        <taxon>Actinomycetes</taxon>
        <taxon>Kitasatosporales</taxon>
        <taxon>Streptomycetaceae</taxon>
        <taxon>Streptomyces</taxon>
    </lineage>
</organism>
<dbReference type="GO" id="GO:0010181">
    <property type="term" value="F:FMN binding"/>
    <property type="evidence" value="ECO:0007669"/>
    <property type="project" value="InterPro"/>
</dbReference>
<dbReference type="Proteomes" id="UP000619244">
    <property type="component" value="Unassembled WGS sequence"/>
</dbReference>